<dbReference type="Gene3D" id="3.10.450.50">
    <property type="match status" value="1"/>
</dbReference>
<evidence type="ECO:0000313" key="1">
    <source>
        <dbReference type="EMBL" id="OUS34844.1"/>
    </source>
</evidence>
<gene>
    <name evidence="1" type="ORF">A9R00_12355</name>
</gene>
<feature type="non-terminal residue" evidence="1">
    <location>
        <position position="1"/>
    </location>
</feature>
<reference evidence="2" key="1">
    <citation type="journal article" date="2017" name="Proc. Natl. Acad. Sci. U.S.A.">
        <title>Simulation of Deepwater Horizon oil plume reveals substrate specialization within a complex community of hydrocarbon degraders.</title>
        <authorList>
            <person name="Hu P."/>
            <person name="Dubinsky E.A."/>
            <person name="Probst A.J."/>
            <person name="Wang J."/>
            <person name="Sieber C.M.K."/>
            <person name="Tom L.M."/>
            <person name="Gardinali P."/>
            <person name="Banfield J.F."/>
            <person name="Atlas R.M."/>
            <person name="Andersen G.L."/>
        </authorList>
    </citation>
    <scope>NUCLEOTIDE SEQUENCE [LARGE SCALE GENOMIC DNA]</scope>
</reference>
<comment type="caution">
    <text evidence="1">The sequence shown here is derived from an EMBL/GenBank/DDBJ whole genome shotgun (WGS) entry which is preliminary data.</text>
</comment>
<dbReference type="SUPFAM" id="SSF54427">
    <property type="entry name" value="NTF2-like"/>
    <property type="match status" value="1"/>
</dbReference>
<protein>
    <recommendedName>
        <fullName evidence="3">DUF4440 domain-containing protein</fullName>
    </recommendedName>
</protein>
<name>A0A1Y5HG17_OLEAN</name>
<evidence type="ECO:0000313" key="2">
    <source>
        <dbReference type="Proteomes" id="UP000227088"/>
    </source>
</evidence>
<accession>A0A1Y5HG17</accession>
<dbReference type="Proteomes" id="UP000227088">
    <property type="component" value="Unassembled WGS sequence"/>
</dbReference>
<proteinExistence type="predicted"/>
<dbReference type="AlphaFoldDB" id="A0A1Y5HG17"/>
<dbReference type="InterPro" id="IPR032710">
    <property type="entry name" value="NTF2-like_dom_sf"/>
</dbReference>
<dbReference type="EMBL" id="MABE01000705">
    <property type="protein sequence ID" value="OUS34844.1"/>
    <property type="molecule type" value="Genomic_DNA"/>
</dbReference>
<sequence>FEGAFQINPKFDYPNGHEVYIANNIALHIAPWVMTGKAPDGTSIKQSGLSVAVLRKQESGNWLMVLDNPHGQQLLDK</sequence>
<organism evidence="1 2">
    <name type="scientific">Oleispira antarctica</name>
    <dbReference type="NCBI Taxonomy" id="188908"/>
    <lineage>
        <taxon>Bacteria</taxon>
        <taxon>Pseudomonadati</taxon>
        <taxon>Pseudomonadota</taxon>
        <taxon>Gammaproteobacteria</taxon>
        <taxon>Oceanospirillales</taxon>
        <taxon>Oceanospirillaceae</taxon>
        <taxon>Oleispira</taxon>
    </lineage>
</organism>
<evidence type="ECO:0008006" key="3">
    <source>
        <dbReference type="Google" id="ProtNLM"/>
    </source>
</evidence>